<dbReference type="Gene3D" id="1.10.10.10">
    <property type="entry name" value="Winged helix-like DNA-binding domain superfamily/Winged helix DNA-binding domain"/>
    <property type="match status" value="1"/>
</dbReference>
<dbReference type="PANTHER" id="PTHR33164:SF106">
    <property type="entry name" value="TRANSCRIPTIONAL REGULATORY PROTEIN"/>
    <property type="match status" value="1"/>
</dbReference>
<dbReference type="PANTHER" id="PTHR33164">
    <property type="entry name" value="TRANSCRIPTIONAL REGULATOR, MARR FAMILY"/>
    <property type="match status" value="1"/>
</dbReference>
<gene>
    <name evidence="2" type="ORF">BGO89_08790</name>
</gene>
<name>A0A1M3KY66_9BACT</name>
<reference evidence="2 3" key="1">
    <citation type="submission" date="2016-09" db="EMBL/GenBank/DDBJ databases">
        <title>Genome-resolved meta-omics ties microbial dynamics to process performance in biotechnology for thiocyanate degradation.</title>
        <authorList>
            <person name="Kantor R.S."/>
            <person name="Huddy R.J."/>
            <person name="Iyer R."/>
            <person name="Thomas B.C."/>
            <person name="Brown C.T."/>
            <person name="Anantharaman K."/>
            <person name="Tringe S."/>
            <person name="Hettich R.L."/>
            <person name="Harrison S.T."/>
            <person name="Banfield J.F."/>
        </authorList>
    </citation>
    <scope>NUCLEOTIDE SEQUENCE [LARGE SCALE GENOMIC DNA]</scope>
    <source>
        <strain evidence="2">59-99</strain>
    </source>
</reference>
<evidence type="ECO:0000259" key="1">
    <source>
        <dbReference type="PROSITE" id="PS50995"/>
    </source>
</evidence>
<dbReference type="PROSITE" id="PS50995">
    <property type="entry name" value="HTH_MARR_2"/>
    <property type="match status" value="1"/>
</dbReference>
<comment type="caution">
    <text evidence="2">The sequence shown here is derived from an EMBL/GenBank/DDBJ whole genome shotgun (WGS) entry which is preliminary data.</text>
</comment>
<dbReference type="Proteomes" id="UP000184233">
    <property type="component" value="Unassembled WGS sequence"/>
</dbReference>
<dbReference type="AlphaFoldDB" id="A0A1M3KY66"/>
<dbReference type="InterPro" id="IPR036388">
    <property type="entry name" value="WH-like_DNA-bd_sf"/>
</dbReference>
<evidence type="ECO:0000313" key="3">
    <source>
        <dbReference type="Proteomes" id="UP000184233"/>
    </source>
</evidence>
<sequence>MEELSDAGRELSTVTVLMHTLFARKFGLNATDWKCGDLLDRHGQLTAGELAVRTGLTTGAVTTIIDRLEKAGMARRMRDPDDRRKVVVTTVPGRKEEVMAAFSPFFEAWETVLGEYSESELKTVLKFQRRVVQAMTDVIDKLRMTDEEE</sequence>
<dbReference type="InterPro" id="IPR000835">
    <property type="entry name" value="HTH_MarR-typ"/>
</dbReference>
<dbReference type="InterPro" id="IPR036390">
    <property type="entry name" value="WH_DNA-bd_sf"/>
</dbReference>
<accession>A0A1M3KY66</accession>
<protein>
    <recommendedName>
        <fullName evidence="1">HTH marR-type domain-containing protein</fullName>
    </recommendedName>
</protein>
<dbReference type="SUPFAM" id="SSF46785">
    <property type="entry name" value="Winged helix' DNA-binding domain"/>
    <property type="match status" value="1"/>
</dbReference>
<dbReference type="STRING" id="1895771.BGO89_08790"/>
<dbReference type="Pfam" id="PF01047">
    <property type="entry name" value="MarR"/>
    <property type="match status" value="1"/>
</dbReference>
<evidence type="ECO:0000313" key="2">
    <source>
        <dbReference type="EMBL" id="OJX57325.1"/>
    </source>
</evidence>
<proteinExistence type="predicted"/>
<dbReference type="EMBL" id="MKVH01000024">
    <property type="protein sequence ID" value="OJX57325.1"/>
    <property type="molecule type" value="Genomic_DNA"/>
</dbReference>
<organism evidence="2 3">
    <name type="scientific">Candidatus Kapaibacterium thiocyanatum</name>
    <dbReference type="NCBI Taxonomy" id="1895771"/>
    <lineage>
        <taxon>Bacteria</taxon>
        <taxon>Pseudomonadati</taxon>
        <taxon>Candidatus Kapaibacteriota</taxon>
        <taxon>Candidatus Kapaibacteriia</taxon>
        <taxon>Candidatus Kapaibacteriales</taxon>
        <taxon>Candidatus Kapaibacteriaceae</taxon>
        <taxon>Candidatus Kapaibacterium</taxon>
    </lineage>
</organism>
<dbReference type="GO" id="GO:0003700">
    <property type="term" value="F:DNA-binding transcription factor activity"/>
    <property type="evidence" value="ECO:0007669"/>
    <property type="project" value="InterPro"/>
</dbReference>
<dbReference type="GO" id="GO:0006950">
    <property type="term" value="P:response to stress"/>
    <property type="evidence" value="ECO:0007669"/>
    <property type="project" value="TreeGrafter"/>
</dbReference>
<dbReference type="SMART" id="SM00347">
    <property type="entry name" value="HTH_MARR"/>
    <property type="match status" value="1"/>
</dbReference>
<feature type="domain" description="HTH marR-type" evidence="1">
    <location>
        <begin position="1"/>
        <end position="133"/>
    </location>
</feature>
<dbReference type="InterPro" id="IPR039422">
    <property type="entry name" value="MarR/SlyA-like"/>
</dbReference>